<protein>
    <submittedName>
        <fullName evidence="2">Uncharacterized protein</fullName>
    </submittedName>
</protein>
<name>A0A0P1B3N9_PLAHL</name>
<feature type="region of interest" description="Disordered" evidence="1">
    <location>
        <begin position="54"/>
        <end position="75"/>
    </location>
</feature>
<dbReference type="Proteomes" id="UP000054928">
    <property type="component" value="Unassembled WGS sequence"/>
</dbReference>
<accession>A0A0P1B3N9</accession>
<feature type="compositionally biased region" description="Polar residues" evidence="1">
    <location>
        <begin position="64"/>
        <end position="75"/>
    </location>
</feature>
<dbReference type="RefSeq" id="XP_024585219.1">
    <property type="nucleotide sequence ID" value="XM_024719973.2"/>
</dbReference>
<dbReference type="AlphaFoldDB" id="A0A0P1B3N9"/>
<organism evidence="2 3">
    <name type="scientific">Plasmopara halstedii</name>
    <name type="common">Downy mildew of sunflower</name>
    <dbReference type="NCBI Taxonomy" id="4781"/>
    <lineage>
        <taxon>Eukaryota</taxon>
        <taxon>Sar</taxon>
        <taxon>Stramenopiles</taxon>
        <taxon>Oomycota</taxon>
        <taxon>Peronosporomycetes</taxon>
        <taxon>Peronosporales</taxon>
        <taxon>Peronosporaceae</taxon>
        <taxon>Plasmopara</taxon>
    </lineage>
</organism>
<keyword evidence="3" id="KW-1185">Reference proteome</keyword>
<evidence type="ECO:0000313" key="2">
    <source>
        <dbReference type="EMBL" id="CEG48850.1"/>
    </source>
</evidence>
<dbReference type="EMBL" id="CCYD01003042">
    <property type="protein sequence ID" value="CEG48850.1"/>
    <property type="molecule type" value="Genomic_DNA"/>
</dbReference>
<proteinExistence type="predicted"/>
<evidence type="ECO:0000313" key="3">
    <source>
        <dbReference type="Proteomes" id="UP000054928"/>
    </source>
</evidence>
<evidence type="ECO:0000256" key="1">
    <source>
        <dbReference type="SAM" id="MobiDB-lite"/>
    </source>
</evidence>
<dbReference type="GeneID" id="36410215"/>
<reference evidence="3" key="1">
    <citation type="submission" date="2014-09" db="EMBL/GenBank/DDBJ databases">
        <authorList>
            <person name="Sharma Rahul"/>
            <person name="Thines Marco"/>
        </authorList>
    </citation>
    <scope>NUCLEOTIDE SEQUENCE [LARGE SCALE GENOMIC DNA]</scope>
</reference>
<sequence>METKVFHSYRKNTDATTASNTAVTNASRNHIKWTPKQKSTANYCFLLKSKASQNLTGAGPSTRPLRSNSLSSLAR</sequence>